<gene>
    <name evidence="2" type="ORF">ERS008202_01902</name>
</gene>
<dbReference type="AlphaFoldDB" id="A0A655CF94"/>
<protein>
    <submittedName>
        <fullName evidence="2">Uncharacterized protein</fullName>
    </submittedName>
</protein>
<accession>A0A655CF94</accession>
<sequence length="173" mass="19355">MQAAGHANRVQNDPAGNDDGVELQRMRNTEQPLHTLGDQRGSQTEAGAHREDQRHQVEVIDDGTEQPFRMLFTDERYQRGAGADDIHFAYKEEVGEGHGKEAIGCPRQRPPVEQAVRQAYLFRARGIWFQAERRGGDIVVDLNRAPEQNRSGCTGGEHHENPAGGAKLRFFVT</sequence>
<evidence type="ECO:0000256" key="1">
    <source>
        <dbReference type="SAM" id="MobiDB-lite"/>
    </source>
</evidence>
<evidence type="ECO:0000313" key="2">
    <source>
        <dbReference type="EMBL" id="CNU10616.1"/>
    </source>
</evidence>
<dbReference type="EMBL" id="CQPC01000020">
    <property type="protein sequence ID" value="CNU10616.1"/>
    <property type="molecule type" value="Genomic_DNA"/>
</dbReference>
<reference evidence="2 3" key="1">
    <citation type="submission" date="2015-03" db="EMBL/GenBank/DDBJ databases">
        <authorList>
            <consortium name="Pathogen Informatics"/>
        </authorList>
    </citation>
    <scope>NUCLEOTIDE SEQUENCE [LARGE SCALE GENOMIC DNA]</scope>
    <source>
        <strain evidence="2 3">3476</strain>
    </source>
</reference>
<evidence type="ECO:0000313" key="3">
    <source>
        <dbReference type="Proteomes" id="UP000039541"/>
    </source>
</evidence>
<proteinExistence type="predicted"/>
<dbReference type="Proteomes" id="UP000039541">
    <property type="component" value="Unassembled WGS sequence"/>
</dbReference>
<organism evidence="2 3">
    <name type="scientific">Salmonella enterica subsp. enterica serovar Bovismorbificans</name>
    <dbReference type="NCBI Taxonomy" id="58097"/>
    <lineage>
        <taxon>Bacteria</taxon>
        <taxon>Pseudomonadati</taxon>
        <taxon>Pseudomonadota</taxon>
        <taxon>Gammaproteobacteria</taxon>
        <taxon>Enterobacterales</taxon>
        <taxon>Enterobacteriaceae</taxon>
        <taxon>Salmonella</taxon>
    </lineage>
</organism>
<feature type="region of interest" description="Disordered" evidence="1">
    <location>
        <begin position="1"/>
        <end position="53"/>
    </location>
</feature>
<name>A0A655CF94_SALET</name>